<dbReference type="AlphaFoldDB" id="A0AA48HM63"/>
<sequence length="350" mass="40973">MGMAFYTNFCPSIHYFAGCTILFLFGYGFNCNAQNDTVALINYSDKIIVKANIDTRNDAFFYRNKEENTRLHLKPNTRYRLFLSLDYEFLGVSVGFVPKFLDANNDENLKGESTFSDYQFRFFLGKWVQGLHYRKISGYYIRNTKDFAPNWIKGTDPYLQFNNLFSEVFGMSTSYVFNPNFSYRNIVYQNEWQKISSGSLIGSLHYDYSIFDLNEEEIISREKFFNVRLEPAYYYTFVLRDNWFLSANMSPSLGLRFSKTESEVDSNPIIENNTYIVRRLAGGLNVGYSSKRVIYGLNFTFSADWYNEDKVSSTENDQLYGSVYIGYRFDPPKFVQKIFKPLTGRNTIDQ</sequence>
<protein>
    <recommendedName>
        <fullName evidence="4">DUF4421 domain-containing protein</fullName>
    </recommendedName>
</protein>
<gene>
    <name evidence="2" type="ORF">MACH07_30770</name>
</gene>
<name>A0AA48HM63_9FLAO</name>
<dbReference type="InterPro" id="IPR025535">
    <property type="entry name" value="DUF4421"/>
</dbReference>
<keyword evidence="1" id="KW-0472">Membrane</keyword>
<keyword evidence="1" id="KW-0812">Transmembrane</keyword>
<evidence type="ECO:0008006" key="4">
    <source>
        <dbReference type="Google" id="ProtNLM"/>
    </source>
</evidence>
<dbReference type="Proteomes" id="UP001330184">
    <property type="component" value="Chromosome"/>
</dbReference>
<evidence type="ECO:0000256" key="1">
    <source>
        <dbReference type="SAM" id="Phobius"/>
    </source>
</evidence>
<reference evidence="2 3" key="1">
    <citation type="submission" date="2023-01" db="EMBL/GenBank/DDBJ databases">
        <title>Complete genome sequence of Muricauda aquimarina strain IFOP_LL357.</title>
        <authorList>
            <person name="Gajardo G."/>
            <person name="Ueki S."/>
            <person name="Maruyama F."/>
        </authorList>
    </citation>
    <scope>NUCLEOTIDE SEQUENCE [LARGE SCALE GENOMIC DNA]</scope>
    <source>
        <strain evidence="2 3">IFOP_LL357</strain>
    </source>
</reference>
<dbReference type="EMBL" id="AP027268">
    <property type="protein sequence ID" value="BDW94245.1"/>
    <property type="molecule type" value="Genomic_DNA"/>
</dbReference>
<accession>A0AA48HM63</accession>
<organism evidence="2 3">
    <name type="scientific">Flagellimonas marinaquae</name>
    <dbReference type="NCBI Taxonomy" id="254955"/>
    <lineage>
        <taxon>Bacteria</taxon>
        <taxon>Pseudomonadati</taxon>
        <taxon>Bacteroidota</taxon>
        <taxon>Flavobacteriia</taxon>
        <taxon>Flavobacteriales</taxon>
        <taxon>Flavobacteriaceae</taxon>
        <taxon>Flagellimonas</taxon>
    </lineage>
</organism>
<evidence type="ECO:0000313" key="2">
    <source>
        <dbReference type="EMBL" id="BDW94245.1"/>
    </source>
</evidence>
<feature type="transmembrane region" description="Helical" evidence="1">
    <location>
        <begin position="12"/>
        <end position="29"/>
    </location>
</feature>
<dbReference type="Pfam" id="PF14391">
    <property type="entry name" value="DUF4421"/>
    <property type="match status" value="1"/>
</dbReference>
<evidence type="ECO:0000313" key="3">
    <source>
        <dbReference type="Proteomes" id="UP001330184"/>
    </source>
</evidence>
<keyword evidence="1" id="KW-1133">Transmembrane helix</keyword>
<proteinExistence type="predicted"/>
<keyword evidence="3" id="KW-1185">Reference proteome</keyword>